<proteinExistence type="inferred from homology"/>
<reference evidence="18" key="1">
    <citation type="submission" date="2020-05" db="EMBL/GenBank/DDBJ databases">
        <authorList>
            <person name="Chiriac C."/>
            <person name="Salcher M."/>
            <person name="Ghai R."/>
            <person name="Kavagutti S V."/>
        </authorList>
    </citation>
    <scope>NUCLEOTIDE SEQUENCE</scope>
</reference>
<dbReference type="GO" id="GO:0046872">
    <property type="term" value="F:metal ion binding"/>
    <property type="evidence" value="ECO:0007669"/>
    <property type="project" value="UniProtKB-KW"/>
</dbReference>
<dbReference type="EMBL" id="LR797157">
    <property type="protein sequence ID" value="CAB4190849.1"/>
    <property type="molecule type" value="Genomic_DNA"/>
</dbReference>
<evidence type="ECO:0000256" key="7">
    <source>
        <dbReference type="ARBA" id="ARBA00023109"/>
    </source>
</evidence>
<keyword evidence="2 10" id="KW-0678">Repressor</keyword>
<dbReference type="GO" id="GO:0006310">
    <property type="term" value="P:DNA recombination"/>
    <property type="evidence" value="ECO:0007669"/>
    <property type="project" value="UniProtKB-UniRule"/>
</dbReference>
<keyword evidence="10" id="KW-0233">DNA recombination</keyword>
<dbReference type="HAMAP" id="MF_04152">
    <property type="entry name" value="SSB_T4"/>
    <property type="match status" value="1"/>
</dbReference>
<keyword evidence="8 10" id="KW-0238">DNA-binding</keyword>
<evidence type="ECO:0000256" key="8">
    <source>
        <dbReference type="ARBA" id="ARBA00023125"/>
    </source>
</evidence>
<dbReference type="Gene3D" id="3.90.198.10">
    <property type="entry name" value="Replication Fork Single-Stranded Dna Binding Protein"/>
    <property type="match status" value="1"/>
</dbReference>
<evidence type="ECO:0000256" key="2">
    <source>
        <dbReference type="ARBA" id="ARBA00022491"/>
    </source>
</evidence>
<accession>A0A6J5T8P0</accession>
<protein>
    <recommendedName>
        <fullName evidence="1 10">Single-stranded DNA-binding protein</fullName>
        <shortName evidence="10">SSB protein</shortName>
    </recommendedName>
    <alternativeName>
        <fullName evidence="10">Helix-destabilizing protein</fullName>
    </alternativeName>
</protein>
<evidence type="ECO:0000256" key="11">
    <source>
        <dbReference type="SAM" id="MobiDB-lite"/>
    </source>
</evidence>
<keyword evidence="7 10" id="KW-1194">Viral DNA replication</keyword>
<dbReference type="GO" id="GO:0039686">
    <property type="term" value="P:bidirectional double-stranded viral DNA replication"/>
    <property type="evidence" value="ECO:0007669"/>
    <property type="project" value="UniProtKB-UniRule"/>
</dbReference>
<evidence type="ECO:0000256" key="3">
    <source>
        <dbReference type="ARBA" id="ARBA00022705"/>
    </source>
</evidence>
<feature type="domain" description="Bacteriophage T4 Gp32 single-stranded DNA-binding" evidence="12">
    <location>
        <begin position="47"/>
        <end position="250"/>
    </location>
</feature>
<comment type="function">
    <text evidence="10">Single-stranded DNA-binding protein that participates in viral DNA replication, recombination, and repair. Coats the lagging-strand ssDNA as the replication fork advances. Stimulates the activities of viral DNA polymerase and the replicative helicase, probably via its interaction with the helicase assembly factor. Together with the replicative helicase and the helicase assembly factor, promotes pairing of two homologous DNA molecules containing complementary single-stranded regions and mediates homologous DNA strand exchange. Promotes also the formation of joint molecules. mRNA specific autogenous translational repressor.</text>
</comment>
<dbReference type="InterPro" id="IPR046395">
    <property type="entry name" value="SSB_T4"/>
</dbReference>
<name>A0A6J5T8P0_9CAUD</name>
<dbReference type="GO" id="GO:0003697">
    <property type="term" value="F:single-stranded DNA binding"/>
    <property type="evidence" value="ECO:0007669"/>
    <property type="project" value="UniProtKB-UniRule"/>
</dbReference>
<dbReference type="Pfam" id="PF08804">
    <property type="entry name" value="gp32"/>
    <property type="match status" value="1"/>
</dbReference>
<dbReference type="EMBL" id="LR797518">
    <property type="protein sequence ID" value="CAB4222837.1"/>
    <property type="molecule type" value="Genomic_DNA"/>
</dbReference>
<dbReference type="SUPFAM" id="SSF50249">
    <property type="entry name" value="Nucleic acid-binding proteins"/>
    <property type="match status" value="1"/>
</dbReference>
<comment type="similarity">
    <text evidence="10">Belongs to the Tequatrovirus single-stranded DNA-binding protein family.</text>
</comment>
<keyword evidence="5" id="KW-0227">DNA damage</keyword>
<organism evidence="18">
    <name type="scientific">uncultured Caudovirales phage</name>
    <dbReference type="NCBI Taxonomy" id="2100421"/>
    <lineage>
        <taxon>Viruses</taxon>
        <taxon>Duplodnaviria</taxon>
        <taxon>Heunggongvirae</taxon>
        <taxon>Uroviricota</taxon>
        <taxon>Caudoviricetes</taxon>
        <taxon>Peduoviridae</taxon>
        <taxon>Maltschvirus</taxon>
        <taxon>Maltschvirus maltsch</taxon>
    </lineage>
</organism>
<evidence type="ECO:0000256" key="4">
    <source>
        <dbReference type="ARBA" id="ARBA00022723"/>
    </source>
</evidence>
<dbReference type="InterPro" id="IPR012339">
    <property type="entry name" value="Phage_T4_Gp32_ssDNA-bd"/>
</dbReference>
<evidence type="ECO:0000256" key="1">
    <source>
        <dbReference type="ARBA" id="ARBA00018590"/>
    </source>
</evidence>
<comment type="subunit">
    <text evidence="10">Homodimer in the absence of DNA, monomer when binding DNA. Interacts with the DNA helicase assembly protein; a ternary complex between the helicase assembly protein, the single-stranded DNA-binding protein and ssDNA is an obligatory intermediate in the helicase loading mechanism. Part of the replicase complex that includes the DNA polymerase, the polymerase clamp, the clamp loader complex, the single-stranded DNA binding protein, the primase, the replicative helicase and the helicase assembly factor. Interacts (via C-terminus) with the viral SF1 dDA helicase. Interacts with the viral SF2 UvsW repair helicase.</text>
</comment>
<evidence type="ECO:0000313" key="14">
    <source>
        <dbReference type="EMBL" id="CAB4177120.1"/>
    </source>
</evidence>
<dbReference type="GO" id="GO:0006281">
    <property type="term" value="P:DNA repair"/>
    <property type="evidence" value="ECO:0007669"/>
    <property type="project" value="UniProtKB-UniRule"/>
</dbReference>
<evidence type="ECO:0000313" key="19">
    <source>
        <dbReference type="EMBL" id="CAB5227824.1"/>
    </source>
</evidence>
<evidence type="ECO:0000256" key="9">
    <source>
        <dbReference type="ARBA" id="ARBA00023204"/>
    </source>
</evidence>
<dbReference type="EMBL" id="LR797021">
    <property type="protein sequence ID" value="CAB4182328.1"/>
    <property type="molecule type" value="Genomic_DNA"/>
</dbReference>
<evidence type="ECO:0000313" key="18">
    <source>
        <dbReference type="EMBL" id="CAB4222837.1"/>
    </source>
</evidence>
<dbReference type="EMBL" id="LR797369">
    <property type="protein sequence ID" value="CAB4211198.1"/>
    <property type="molecule type" value="Genomic_DNA"/>
</dbReference>
<evidence type="ECO:0000256" key="10">
    <source>
        <dbReference type="HAMAP-Rule" id="MF_04152"/>
    </source>
</evidence>
<dbReference type="EMBL" id="LR798378">
    <property type="protein sequence ID" value="CAB5227824.1"/>
    <property type="molecule type" value="Genomic_DNA"/>
</dbReference>
<evidence type="ECO:0000259" key="12">
    <source>
        <dbReference type="Pfam" id="PF08804"/>
    </source>
</evidence>
<keyword evidence="9 10" id="KW-0234">DNA repair</keyword>
<keyword evidence="6" id="KW-0862">Zinc</keyword>
<evidence type="ECO:0000313" key="16">
    <source>
        <dbReference type="EMBL" id="CAB4190849.1"/>
    </source>
</evidence>
<evidence type="ECO:0000313" key="17">
    <source>
        <dbReference type="EMBL" id="CAB4211198.1"/>
    </source>
</evidence>
<sequence length="303" mass="34591">MSNFATLKKSSSTLDRLTKEIEKVNSPASDKKSGDDRFWKLERDKSGNGAAVIRFLPSPAVDGEDALPWVRIFDHGFKGPTGKWYIENSLTTLNLKDPVSEYNSQLWNASSDDNSPTRKQARAQKRRLSYISNIMVISDTKNPENEGKVFLFKYGKKIFDKITMSMNPEFEGDEAVNPFDFWKGANFKIRIRTVDGYPNYDQSLFESPKPLFDDDDKLETLWKREYSLTEFLSPSNFKSYEDLKARLDMVLDLANEEMAWMKPATAAPVAQRAAPKVKTIEDEVPFDTDDDEDLKAFKNMALG</sequence>
<comment type="domain">
    <text evidence="10">The acidic C-terminus is involved in modulating the ssDNA binding properties. The N-terminus LAST motif is involved in the cooperative binding of the protein to single-stranded nucleic acids.</text>
</comment>
<dbReference type="EMBL" id="LR796945">
    <property type="protein sequence ID" value="CAB4177120.1"/>
    <property type="molecule type" value="Genomic_DNA"/>
</dbReference>
<evidence type="ECO:0000256" key="5">
    <source>
        <dbReference type="ARBA" id="ARBA00022763"/>
    </source>
</evidence>
<evidence type="ECO:0000313" key="15">
    <source>
        <dbReference type="EMBL" id="CAB4182328.1"/>
    </source>
</evidence>
<evidence type="ECO:0000256" key="6">
    <source>
        <dbReference type="ARBA" id="ARBA00022833"/>
    </source>
</evidence>
<dbReference type="InterPro" id="IPR044947">
    <property type="entry name" value="Phage_T4_Gp32_ssDNA-bd_sf"/>
</dbReference>
<dbReference type="EMBL" id="LR796860">
    <property type="protein sequence ID" value="CAB4170934.1"/>
    <property type="molecule type" value="Genomic_DNA"/>
</dbReference>
<dbReference type="InterPro" id="IPR012340">
    <property type="entry name" value="NA-bd_OB-fold"/>
</dbReference>
<evidence type="ECO:0000313" key="13">
    <source>
        <dbReference type="EMBL" id="CAB4170934.1"/>
    </source>
</evidence>
<feature type="region of interest" description="Disordered" evidence="11">
    <location>
        <begin position="18"/>
        <end position="37"/>
    </location>
</feature>
<dbReference type="GO" id="GO:0006260">
    <property type="term" value="P:DNA replication"/>
    <property type="evidence" value="ECO:0007669"/>
    <property type="project" value="UniProtKB-KW"/>
</dbReference>
<keyword evidence="3" id="KW-0235">DNA replication</keyword>
<keyword evidence="4" id="KW-0479">Metal-binding</keyword>
<comment type="caution">
    <text evidence="10">Lacks conserved residue(s) required for the propagation of feature annotation.</text>
</comment>
<gene>
    <name evidence="15" type="ORF">UFOVP1065_220</name>
    <name evidence="16" type="ORF">UFOVP1198_189</name>
    <name evidence="17" type="ORF">UFOVP1418_181</name>
    <name evidence="19" type="ORF">UFOVP1524_202</name>
    <name evidence="18" type="ORF">UFOVP1651_202</name>
    <name evidence="13" type="ORF">UFOVP908_180</name>
    <name evidence="14" type="ORF">UFOVP990_189</name>
</gene>